<keyword evidence="3 10" id="KW-0812">Transmembrane</keyword>
<evidence type="ECO:0000259" key="12">
    <source>
        <dbReference type="Pfam" id="PF18139"/>
    </source>
</evidence>
<feature type="transmembrane region" description="Helical" evidence="10">
    <location>
        <begin position="1014"/>
        <end position="1032"/>
    </location>
</feature>
<evidence type="ECO:0000313" key="14">
    <source>
        <dbReference type="EMBL" id="CAF4386033.1"/>
    </source>
</evidence>
<evidence type="ECO:0000259" key="11">
    <source>
        <dbReference type="Pfam" id="PF00520"/>
    </source>
</evidence>
<feature type="repeat" description="ANK" evidence="8">
    <location>
        <begin position="487"/>
        <end position="519"/>
    </location>
</feature>
<feature type="domain" description="TRPM-like" evidence="13">
    <location>
        <begin position="744"/>
        <end position="855"/>
    </location>
</feature>
<evidence type="ECO:0000256" key="1">
    <source>
        <dbReference type="ARBA" id="ARBA00004141"/>
    </source>
</evidence>
<keyword evidence="6 10" id="KW-0472">Membrane</keyword>
<feature type="domain" description="TRPM SLOG" evidence="12">
    <location>
        <begin position="117"/>
        <end position="390"/>
    </location>
</feature>
<dbReference type="PANTHER" id="PTHR13800">
    <property type="entry name" value="TRANSIENT RECEPTOR POTENTIAL CATION CHANNEL, SUBFAMILY M, MEMBER 6"/>
    <property type="match status" value="1"/>
</dbReference>
<dbReference type="Pfam" id="PF00520">
    <property type="entry name" value="Ion_trans"/>
    <property type="match status" value="1"/>
</dbReference>
<evidence type="ECO:0000256" key="8">
    <source>
        <dbReference type="PROSITE-ProRule" id="PRU00023"/>
    </source>
</evidence>
<dbReference type="Pfam" id="PF25508">
    <property type="entry name" value="TRPM2"/>
    <property type="match status" value="1"/>
</dbReference>
<evidence type="ECO:0000256" key="6">
    <source>
        <dbReference type="ARBA" id="ARBA00023136"/>
    </source>
</evidence>
<dbReference type="EMBL" id="CAJOBQ010000587">
    <property type="protein sequence ID" value="CAF4386033.1"/>
    <property type="molecule type" value="Genomic_DNA"/>
</dbReference>
<evidence type="ECO:0000256" key="10">
    <source>
        <dbReference type="SAM" id="Phobius"/>
    </source>
</evidence>
<evidence type="ECO:0000313" key="15">
    <source>
        <dbReference type="Proteomes" id="UP000663862"/>
    </source>
</evidence>
<comment type="caution">
    <text evidence="14">The sequence shown here is derived from an EMBL/GenBank/DDBJ whole genome shotgun (WGS) entry which is preliminary data.</text>
</comment>
<evidence type="ECO:0000256" key="3">
    <source>
        <dbReference type="ARBA" id="ARBA00022692"/>
    </source>
</evidence>
<dbReference type="InterPro" id="IPR041491">
    <property type="entry name" value="TRPM_SLOG"/>
</dbReference>
<feature type="region of interest" description="Disordered" evidence="9">
    <location>
        <begin position="1380"/>
        <end position="1401"/>
    </location>
</feature>
<keyword evidence="2" id="KW-0813">Transport</keyword>
<evidence type="ECO:0000259" key="13">
    <source>
        <dbReference type="Pfam" id="PF25508"/>
    </source>
</evidence>
<feature type="region of interest" description="Disordered" evidence="9">
    <location>
        <begin position="65"/>
        <end position="89"/>
    </location>
</feature>
<evidence type="ECO:0000256" key="5">
    <source>
        <dbReference type="ARBA" id="ARBA00023065"/>
    </source>
</evidence>
<dbReference type="GO" id="GO:0099604">
    <property type="term" value="F:ligand-gated calcium channel activity"/>
    <property type="evidence" value="ECO:0007669"/>
    <property type="project" value="TreeGrafter"/>
</dbReference>
<evidence type="ECO:0000256" key="9">
    <source>
        <dbReference type="SAM" id="MobiDB-lite"/>
    </source>
</evidence>
<dbReference type="InterPro" id="IPR057366">
    <property type="entry name" value="TRPM-like"/>
</dbReference>
<accession>A0A820N7Y3</accession>
<name>A0A820N7Y3_9BILA</name>
<evidence type="ECO:0000256" key="7">
    <source>
        <dbReference type="ARBA" id="ARBA00023303"/>
    </source>
</evidence>
<feature type="transmembrane region" description="Helical" evidence="10">
    <location>
        <begin position="1052"/>
        <end position="1071"/>
    </location>
</feature>
<keyword evidence="8" id="KW-0040">ANK repeat</keyword>
<dbReference type="InterPro" id="IPR050927">
    <property type="entry name" value="TRPM"/>
</dbReference>
<evidence type="ECO:0008006" key="16">
    <source>
        <dbReference type="Google" id="ProtNLM"/>
    </source>
</evidence>
<dbReference type="Pfam" id="PF18139">
    <property type="entry name" value="LSDAT_euk"/>
    <property type="match status" value="1"/>
</dbReference>
<proteinExistence type="predicted"/>
<keyword evidence="4 10" id="KW-1133">Transmembrane helix</keyword>
<keyword evidence="7" id="KW-0407">Ion channel</keyword>
<reference evidence="14" key="1">
    <citation type="submission" date="2021-02" db="EMBL/GenBank/DDBJ databases">
        <authorList>
            <person name="Nowell W R."/>
        </authorList>
    </citation>
    <scope>NUCLEOTIDE SEQUENCE</scope>
</reference>
<dbReference type="GO" id="GO:0005886">
    <property type="term" value="C:plasma membrane"/>
    <property type="evidence" value="ECO:0007669"/>
    <property type="project" value="TreeGrafter"/>
</dbReference>
<dbReference type="InterPro" id="IPR005821">
    <property type="entry name" value="Ion_trans_dom"/>
</dbReference>
<protein>
    <recommendedName>
        <fullName evidence="16">TRPM SLOG domain-containing protein</fullName>
    </recommendedName>
</protein>
<evidence type="ECO:0000256" key="2">
    <source>
        <dbReference type="ARBA" id="ARBA00022448"/>
    </source>
</evidence>
<dbReference type="PANTHER" id="PTHR13800:SF12">
    <property type="entry name" value="TRANSIENT RECEPTOR POTENTIAL CATION CHANNEL SUBFAMILY M MEMBER-LIKE 2"/>
    <property type="match status" value="1"/>
</dbReference>
<organism evidence="14 15">
    <name type="scientific">Rotaria socialis</name>
    <dbReference type="NCBI Taxonomy" id="392032"/>
    <lineage>
        <taxon>Eukaryota</taxon>
        <taxon>Metazoa</taxon>
        <taxon>Spiralia</taxon>
        <taxon>Gnathifera</taxon>
        <taxon>Rotifera</taxon>
        <taxon>Eurotatoria</taxon>
        <taxon>Bdelloidea</taxon>
        <taxon>Philodinida</taxon>
        <taxon>Philodinidae</taxon>
        <taxon>Rotaria</taxon>
    </lineage>
</organism>
<sequence>MVDTVTQAAPLKSYVRIAEAVHNWAIENNSKYWDRHIQDYGQIHFTENDRKSWYIRYPFNPPYAVQSASQNDNHQQRKMTALKEKERDDESSFSTINVLQSISHTIVPMQTVSCEPAKHLIELLRDKWELPPPELIISVTGGARSFNLPQQSRTALQKGLVAAAVTADAWVFTGGTHAGVMKDVGEAFEKWTYKTTSVDKTHTRVPVIAIASWYYTANYSQLIQERSQKWNTNSTPISTFDTVADHEKLYRYCAPQKTSKSYPLDPNHTHFILLDDKCGASNDKWEQYGFPVRADLTIQLRAEIEQEARYSSRYRQNYKIPIIQILIEGGPSSLLTMVEAVTHETPVIVIEGTGRAANFIAKAYNALYHNQITYVPSTNNNPNLERLIKEANGEIITKSNESCFRDMITSEKGFFLINTFLLCPDDSEFKLGDAILEALFRAASMPRHEASDAHVQKLKLAMAWNKFDLAVSDMFIEDNKILWTDTQMDSALLHAIQHGSVQFVELLIEQGASFDRLRRLININDLYKKKTGLPLSNQKIALDDINKQQMYYTHYLNAEALKTVDSFQGTKAPHLSNIDIYGTIENPMEQATNLNGLVVFNGDDAIRQSGNVTQVSIAFSDSRYPSVTIDMLHDLVLYVLSPTSVANSFQLIHMQKIYERDCKYHQSKSIFHVYDFNIYIEQGQYLAVGFLENSRSPSYLDDQGLSYALDIDVVNKLSSTNASIEFKRYIRRVAISFQLVPVSEFIRDIFLWSVFADSFNLSICLCSHSPNAMIAALLASKINKTAAELANDKELAIKYLKKKTEFDVHAAQIIDKCFLQDENFALQLLTTRSHLYFGYSSLKLAEETNNRSFLATRCVQAYADRLWKRGNWLKRIIYDRLMDFFRGRAIIRFYYSIIFYVIFLGLFSFVMLLSYFPYNNNRGKRSGYSIGIPISEIMVHLCIWGLITEEVVQFGVHCREGVKRNSRIFTIITSYFLDDNWNILDAAAICIYLVGFITRFIVIEQVFVISKIFMCIDLFLWYVRILHLFFAYERLGPKLLMIFNTMKDLVFFTYFIFIFFAAYSISSFSLITTSQQIAWIPNENVASSRTYIIVQNETHPWTWNLLRNVLDWGIWKIYGQIDLIDYRLVDAPNISDDVYSFLDGGSELHANVMDLIVFNIDNYVVSAGTIDKFLINFCRAPTESNAKIKVYIIRSIFNNREHFFVQEQVDSFVTNLRPSVGIQKYQVKPFKVQKGDYVGFKFTKNAGDPFTIKHASYYVEHNVDQSIETKEIMHFNPCANHGITATYTMSHDENRDDSIRKNNFILFKRKTAYSSHVGLTPSSDDKKQLIIDKSGRSSIAVPVRQDLTNLTQFQQRDNMLRESSIAQDYLQLVIENIMREERDDSSRERKSRFKNEQESLKLQNQQEKLIELLQKTINKNQNRSPKNSCSSSYDNDTAV</sequence>
<feature type="transmembrane region" description="Helical" evidence="10">
    <location>
        <begin position="983"/>
        <end position="1002"/>
    </location>
</feature>
<gene>
    <name evidence="14" type="ORF">TSG867_LOCUS11930</name>
</gene>
<dbReference type="PROSITE" id="PS50088">
    <property type="entry name" value="ANK_REPEAT"/>
    <property type="match status" value="1"/>
</dbReference>
<feature type="domain" description="Ion transport" evidence="11">
    <location>
        <begin position="896"/>
        <end position="1071"/>
    </location>
</feature>
<evidence type="ECO:0000256" key="4">
    <source>
        <dbReference type="ARBA" id="ARBA00022989"/>
    </source>
</evidence>
<dbReference type="InterPro" id="IPR002110">
    <property type="entry name" value="Ankyrin_rpt"/>
</dbReference>
<feature type="region of interest" description="Disordered" evidence="9">
    <location>
        <begin position="1416"/>
        <end position="1439"/>
    </location>
</feature>
<feature type="transmembrane region" description="Helical" evidence="10">
    <location>
        <begin position="893"/>
        <end position="916"/>
    </location>
</feature>
<keyword evidence="5" id="KW-0406">Ion transport</keyword>
<dbReference type="Proteomes" id="UP000663862">
    <property type="component" value="Unassembled WGS sequence"/>
</dbReference>
<feature type="compositionally biased region" description="Basic and acidic residues" evidence="9">
    <location>
        <begin position="1380"/>
        <end position="1399"/>
    </location>
</feature>
<comment type="subcellular location">
    <subcellularLocation>
        <location evidence="1">Membrane</location>
        <topology evidence="1">Multi-pass membrane protein</topology>
    </subcellularLocation>
</comment>